<evidence type="ECO:0000313" key="1">
    <source>
        <dbReference type="EMBL" id="KRH92772.1"/>
    </source>
</evidence>
<reference evidence="1 2" key="1">
    <citation type="submission" date="2015-07" db="EMBL/GenBank/DDBJ databases">
        <title>The genome of Pseudoloma neurophilia, a relevant intracellular parasite of the zebrafish.</title>
        <authorList>
            <person name="Ndikumana S."/>
            <person name="Pelin A."/>
            <person name="Sanders J."/>
            <person name="Corradi N."/>
        </authorList>
    </citation>
    <scope>NUCLEOTIDE SEQUENCE [LARGE SCALE GENOMIC DNA]</scope>
    <source>
        <strain evidence="1 2">MK1</strain>
    </source>
</reference>
<dbReference type="AlphaFoldDB" id="A0A0R0M099"/>
<organism evidence="1 2">
    <name type="scientific">Pseudoloma neurophilia</name>
    <dbReference type="NCBI Taxonomy" id="146866"/>
    <lineage>
        <taxon>Eukaryota</taxon>
        <taxon>Fungi</taxon>
        <taxon>Fungi incertae sedis</taxon>
        <taxon>Microsporidia</taxon>
        <taxon>Pseudoloma</taxon>
    </lineage>
</organism>
<sequence length="44" mass="5229">MRYLKNKIISRFLFDKICVQNLNENFNFSTNLSQKGKLNLNASY</sequence>
<gene>
    <name evidence="1" type="ORF">M153_28890001067</name>
</gene>
<dbReference type="VEuPathDB" id="MicrosporidiaDB:M153_28890001067"/>
<protein>
    <submittedName>
        <fullName evidence="1">Uncharacterized protein</fullName>
    </submittedName>
</protein>
<dbReference type="Proteomes" id="UP000051530">
    <property type="component" value="Unassembled WGS sequence"/>
</dbReference>
<evidence type="ECO:0000313" key="2">
    <source>
        <dbReference type="Proteomes" id="UP000051530"/>
    </source>
</evidence>
<accession>A0A0R0M099</accession>
<name>A0A0R0M099_9MICR</name>
<dbReference type="EMBL" id="LGUB01000692">
    <property type="protein sequence ID" value="KRH92772.1"/>
    <property type="molecule type" value="Genomic_DNA"/>
</dbReference>
<proteinExistence type="predicted"/>
<keyword evidence="2" id="KW-1185">Reference proteome</keyword>
<comment type="caution">
    <text evidence="1">The sequence shown here is derived from an EMBL/GenBank/DDBJ whole genome shotgun (WGS) entry which is preliminary data.</text>
</comment>